<comment type="caution">
    <text evidence="5">The sequence shown here is derived from an EMBL/GenBank/DDBJ whole genome shotgun (WGS) entry which is preliminary data.</text>
</comment>
<keyword evidence="1 2" id="KW-0238">DNA-binding</keyword>
<evidence type="ECO:0000313" key="6">
    <source>
        <dbReference type="Proteomes" id="UP000700706"/>
    </source>
</evidence>
<organism evidence="5 6">
    <name type="scientific">Inquilinus limosus</name>
    <dbReference type="NCBI Taxonomy" id="171674"/>
    <lineage>
        <taxon>Bacteria</taxon>
        <taxon>Pseudomonadati</taxon>
        <taxon>Pseudomonadota</taxon>
        <taxon>Alphaproteobacteria</taxon>
        <taxon>Rhodospirillales</taxon>
        <taxon>Rhodospirillaceae</taxon>
        <taxon>Inquilinus</taxon>
    </lineage>
</organism>
<accession>A0A952FPX9</accession>
<evidence type="ECO:0000256" key="3">
    <source>
        <dbReference type="SAM" id="MobiDB-lite"/>
    </source>
</evidence>
<dbReference type="Pfam" id="PF00440">
    <property type="entry name" value="TetR_N"/>
    <property type="match status" value="1"/>
</dbReference>
<dbReference type="Proteomes" id="UP000700706">
    <property type="component" value="Unassembled WGS sequence"/>
</dbReference>
<dbReference type="SUPFAM" id="SSF46689">
    <property type="entry name" value="Homeodomain-like"/>
    <property type="match status" value="1"/>
</dbReference>
<dbReference type="AlphaFoldDB" id="A0A952FPX9"/>
<dbReference type="Gene3D" id="1.10.357.10">
    <property type="entry name" value="Tetracycline Repressor, domain 2"/>
    <property type="match status" value="1"/>
</dbReference>
<dbReference type="InterPro" id="IPR009057">
    <property type="entry name" value="Homeodomain-like_sf"/>
</dbReference>
<dbReference type="InterPro" id="IPR001647">
    <property type="entry name" value="HTH_TetR"/>
</dbReference>
<dbReference type="InterPro" id="IPR050109">
    <property type="entry name" value="HTH-type_TetR-like_transc_reg"/>
</dbReference>
<feature type="domain" description="HTH tetR-type" evidence="4">
    <location>
        <begin position="8"/>
        <end position="68"/>
    </location>
</feature>
<dbReference type="InterPro" id="IPR041479">
    <property type="entry name" value="TetR_CgmR_C"/>
</dbReference>
<dbReference type="GO" id="GO:0003700">
    <property type="term" value="F:DNA-binding transcription factor activity"/>
    <property type="evidence" value="ECO:0007669"/>
    <property type="project" value="TreeGrafter"/>
</dbReference>
<protein>
    <submittedName>
        <fullName evidence="5">TetR family transcriptional regulator</fullName>
    </submittedName>
</protein>
<evidence type="ECO:0000256" key="1">
    <source>
        <dbReference type="ARBA" id="ARBA00023125"/>
    </source>
</evidence>
<sequence>MDNATRSERSRAAAIQAALAIIAREGPGRLTLDAIARESGISKGGVMHHFRTKEAVVKALLEHLTERFGQFTKAYLAEIGPDRPSAFLEAQIATLRESIATPHSAFFAILGAVAENPDLLSINREAEAEAVETVKAEAADPDLAVLRWMAARGLHLTTLLGTCPLSAEERDRLFDRLLDDARWSGLSGAEKAPSARPSRSRKRADA</sequence>
<dbReference type="PANTHER" id="PTHR30055">
    <property type="entry name" value="HTH-TYPE TRANSCRIPTIONAL REGULATOR RUTR"/>
    <property type="match status" value="1"/>
</dbReference>
<evidence type="ECO:0000259" key="4">
    <source>
        <dbReference type="PROSITE" id="PS50977"/>
    </source>
</evidence>
<evidence type="ECO:0000313" key="5">
    <source>
        <dbReference type="EMBL" id="MBW8728883.1"/>
    </source>
</evidence>
<feature type="DNA-binding region" description="H-T-H motif" evidence="2">
    <location>
        <begin position="31"/>
        <end position="50"/>
    </location>
</feature>
<dbReference type="EMBL" id="JAEKLZ010000463">
    <property type="protein sequence ID" value="MBW8728883.1"/>
    <property type="molecule type" value="Genomic_DNA"/>
</dbReference>
<dbReference type="PANTHER" id="PTHR30055:SF148">
    <property type="entry name" value="TETR-FAMILY TRANSCRIPTIONAL REGULATOR"/>
    <property type="match status" value="1"/>
</dbReference>
<name>A0A952FPX9_9PROT</name>
<proteinExistence type="predicted"/>
<feature type="region of interest" description="Disordered" evidence="3">
    <location>
        <begin position="186"/>
        <end position="206"/>
    </location>
</feature>
<reference evidence="5" key="1">
    <citation type="submission" date="2020-06" db="EMBL/GenBank/DDBJ databases">
        <title>Stable isotope informed genome-resolved metagenomics uncovers potential trophic interactions in rhizosphere soil.</title>
        <authorList>
            <person name="Starr E.P."/>
            <person name="Shi S."/>
            <person name="Blazewicz S.J."/>
            <person name="Koch B.J."/>
            <person name="Probst A.J."/>
            <person name="Hungate B.A."/>
            <person name="Pett-Ridge J."/>
            <person name="Firestone M.K."/>
            <person name="Banfield J.F."/>
        </authorList>
    </citation>
    <scope>NUCLEOTIDE SEQUENCE</scope>
    <source>
        <strain evidence="5">YM_69_17</strain>
    </source>
</reference>
<dbReference type="PRINTS" id="PR00455">
    <property type="entry name" value="HTHTETR"/>
</dbReference>
<dbReference type="Pfam" id="PF17937">
    <property type="entry name" value="TetR_C_28"/>
    <property type="match status" value="1"/>
</dbReference>
<dbReference type="PROSITE" id="PS50977">
    <property type="entry name" value="HTH_TETR_2"/>
    <property type="match status" value="1"/>
</dbReference>
<dbReference type="GO" id="GO:0000976">
    <property type="term" value="F:transcription cis-regulatory region binding"/>
    <property type="evidence" value="ECO:0007669"/>
    <property type="project" value="TreeGrafter"/>
</dbReference>
<evidence type="ECO:0000256" key="2">
    <source>
        <dbReference type="PROSITE-ProRule" id="PRU00335"/>
    </source>
</evidence>
<gene>
    <name evidence="5" type="ORF">JF625_27515</name>
</gene>